<dbReference type="Proteomes" id="UP000033881">
    <property type="component" value="Unassembled WGS sequence"/>
</dbReference>
<accession>A0A0G0M7F9</accession>
<comment type="caution">
    <text evidence="1">The sequence shown here is derived from an EMBL/GenBank/DDBJ whole genome shotgun (WGS) entry which is preliminary data.</text>
</comment>
<proteinExistence type="predicted"/>
<organism evidence="1 2">
    <name type="scientific">Candidatus Woesebacteria bacterium GW2011_GWB1_39_12</name>
    <dbReference type="NCBI Taxonomy" id="1618574"/>
    <lineage>
        <taxon>Bacteria</taxon>
        <taxon>Candidatus Woeseibacteriota</taxon>
    </lineage>
</organism>
<evidence type="ECO:0000313" key="2">
    <source>
        <dbReference type="Proteomes" id="UP000033881"/>
    </source>
</evidence>
<dbReference type="STRING" id="1618574.UT24_C0026G0003"/>
<evidence type="ECO:0000313" key="1">
    <source>
        <dbReference type="EMBL" id="KKQ99172.1"/>
    </source>
</evidence>
<dbReference type="EMBL" id="LBWB01000026">
    <property type="protein sequence ID" value="KKQ99172.1"/>
    <property type="molecule type" value="Genomic_DNA"/>
</dbReference>
<gene>
    <name evidence="1" type="ORF">UT24_C0026G0003</name>
</gene>
<dbReference type="AlphaFoldDB" id="A0A0G0M7F9"/>
<name>A0A0G0M7F9_9BACT</name>
<reference evidence="1 2" key="1">
    <citation type="journal article" date="2015" name="Nature">
        <title>rRNA introns, odd ribosomes, and small enigmatic genomes across a large radiation of phyla.</title>
        <authorList>
            <person name="Brown C.T."/>
            <person name="Hug L.A."/>
            <person name="Thomas B.C."/>
            <person name="Sharon I."/>
            <person name="Castelle C.J."/>
            <person name="Singh A."/>
            <person name="Wilkins M.J."/>
            <person name="Williams K.H."/>
            <person name="Banfield J.F."/>
        </authorList>
    </citation>
    <scope>NUCLEOTIDE SEQUENCE [LARGE SCALE GENOMIC DNA]</scope>
</reference>
<sequence length="116" mass="13553">MNIEKSDMQQIIFTTKYYCELCKKEQIVHLYGAPDSSFTKDDEPELIEWARHFHWIDRHRVCAICGELVISDELDLAVNNGSIKIHSSYTDHYQNIQQGDQFGHLLIVHESCTQKI</sequence>
<protein>
    <submittedName>
        <fullName evidence="1">Uncharacterized protein</fullName>
    </submittedName>
</protein>